<evidence type="ECO:0000313" key="2">
    <source>
        <dbReference type="Proteomes" id="UP000821845"/>
    </source>
</evidence>
<reference evidence="1" key="1">
    <citation type="submission" date="2020-05" db="EMBL/GenBank/DDBJ databases">
        <title>Large-scale comparative analyses of tick genomes elucidate their genetic diversity and vector capacities.</title>
        <authorList>
            <person name="Jia N."/>
            <person name="Wang J."/>
            <person name="Shi W."/>
            <person name="Du L."/>
            <person name="Sun Y."/>
            <person name="Zhan W."/>
            <person name="Jiang J."/>
            <person name="Wang Q."/>
            <person name="Zhang B."/>
            <person name="Ji P."/>
            <person name="Sakyi L.B."/>
            <person name="Cui X."/>
            <person name="Yuan T."/>
            <person name="Jiang B."/>
            <person name="Yang W."/>
            <person name="Lam T.T.-Y."/>
            <person name="Chang Q."/>
            <person name="Ding S."/>
            <person name="Wang X."/>
            <person name="Zhu J."/>
            <person name="Ruan X."/>
            <person name="Zhao L."/>
            <person name="Wei J."/>
            <person name="Que T."/>
            <person name="Du C."/>
            <person name="Cheng J."/>
            <person name="Dai P."/>
            <person name="Han X."/>
            <person name="Huang E."/>
            <person name="Gao Y."/>
            <person name="Liu J."/>
            <person name="Shao H."/>
            <person name="Ye R."/>
            <person name="Li L."/>
            <person name="Wei W."/>
            <person name="Wang X."/>
            <person name="Wang C."/>
            <person name="Yang T."/>
            <person name="Huo Q."/>
            <person name="Li W."/>
            <person name="Guo W."/>
            <person name="Chen H."/>
            <person name="Zhou L."/>
            <person name="Ni X."/>
            <person name="Tian J."/>
            <person name="Zhou Y."/>
            <person name="Sheng Y."/>
            <person name="Liu T."/>
            <person name="Pan Y."/>
            <person name="Xia L."/>
            <person name="Li J."/>
            <person name="Zhao F."/>
            <person name="Cao W."/>
        </authorList>
    </citation>
    <scope>NUCLEOTIDE SEQUENCE</scope>
    <source>
        <strain evidence="1">Hyas-2018</strain>
    </source>
</reference>
<accession>A0ACB7SZT8</accession>
<sequence>MAAALALLCARLVAAHLLLYAVITSAGPTGTEKSSQLELEKYQLVLPISRAATGVHNQSDNLLIINGSLVAVNESRLPLMLLSLYDNMSRLILKEEDAKLRAALRDSLREAMFENIENLVMPGMDVERRARLRQLMYSSVTDSFYVAQRFVLVGIIAVVVTVSLIVFVYWFVAYVIRGAMRRSPSDIGLTELEDLDIYSTDDDGSSAGRYKRAKMKISLANAKVIVSPRNVLLGYSTLP</sequence>
<comment type="caution">
    <text evidence="1">The sequence shown here is derived from an EMBL/GenBank/DDBJ whole genome shotgun (WGS) entry which is preliminary data.</text>
</comment>
<evidence type="ECO:0000313" key="1">
    <source>
        <dbReference type="EMBL" id="KAH6939582.1"/>
    </source>
</evidence>
<gene>
    <name evidence="1" type="ORF">HPB50_019638</name>
</gene>
<dbReference type="Proteomes" id="UP000821845">
    <property type="component" value="Chromosome 2"/>
</dbReference>
<dbReference type="EMBL" id="CM023482">
    <property type="protein sequence ID" value="KAH6939582.1"/>
    <property type="molecule type" value="Genomic_DNA"/>
</dbReference>
<proteinExistence type="predicted"/>
<name>A0ACB7SZT8_HYAAI</name>
<protein>
    <submittedName>
        <fullName evidence="1">Uncharacterized protein</fullName>
    </submittedName>
</protein>
<keyword evidence="2" id="KW-1185">Reference proteome</keyword>
<organism evidence="1 2">
    <name type="scientific">Hyalomma asiaticum</name>
    <name type="common">Tick</name>
    <dbReference type="NCBI Taxonomy" id="266040"/>
    <lineage>
        <taxon>Eukaryota</taxon>
        <taxon>Metazoa</taxon>
        <taxon>Ecdysozoa</taxon>
        <taxon>Arthropoda</taxon>
        <taxon>Chelicerata</taxon>
        <taxon>Arachnida</taxon>
        <taxon>Acari</taxon>
        <taxon>Parasitiformes</taxon>
        <taxon>Ixodida</taxon>
        <taxon>Ixodoidea</taxon>
        <taxon>Ixodidae</taxon>
        <taxon>Hyalomminae</taxon>
        <taxon>Hyalomma</taxon>
    </lineage>
</organism>